<evidence type="ECO:0000259" key="1">
    <source>
        <dbReference type="Pfam" id="PF23868"/>
    </source>
</evidence>
<dbReference type="Pfam" id="PF23868">
    <property type="entry name" value="Mmc1_C"/>
    <property type="match status" value="1"/>
</dbReference>
<protein>
    <recommendedName>
        <fullName evidence="1">Mmc1 C-terminal domain-containing protein</fullName>
    </recommendedName>
</protein>
<reference evidence="2 3" key="1">
    <citation type="journal article" date="2020" name="Appl. Microbiol. Biotechnol.">
        <title>Targeted gene deletion in Brettanomyces bruxellensis with an expression-free CRISPR-Cas9 system.</title>
        <authorList>
            <person name="Varela C."/>
            <person name="Bartel C."/>
            <person name="Onetto C."/>
            <person name="Borneman A."/>
        </authorList>
    </citation>
    <scope>NUCLEOTIDE SEQUENCE [LARGE SCALE GENOMIC DNA]</scope>
    <source>
        <strain evidence="2 3">AWRI1613</strain>
    </source>
</reference>
<dbReference type="InterPro" id="IPR056196">
    <property type="entry name" value="Mmc1_C"/>
</dbReference>
<evidence type="ECO:0000313" key="3">
    <source>
        <dbReference type="Proteomes" id="UP000568158"/>
    </source>
</evidence>
<gene>
    <name evidence="2" type="ORF">HII12_004295</name>
</gene>
<dbReference type="AlphaFoldDB" id="A0A8H6ERN3"/>
<comment type="caution">
    <text evidence="2">The sequence shown here is derived from an EMBL/GenBank/DDBJ whole genome shotgun (WGS) entry which is preliminary data.</text>
</comment>
<sequence length="597" mass="66399">MEVGSVAQSQLQAAFDSLRACYLELNGADRLDFKCCAGGNSIDICPFRPIEDLLADIQTHFSGTEHVEWNVNAVRGIIPALGTLGSKKFEPTTITIGLMQSEKLPDGLLMECLARDPFGMDSNKWIDGVRKYRGVQAGKPVRLIYEDDESKSGIHKDCDGVEEFHVKSPFLDKALRLEQRSKAGVAVSRMLFNDLNIMDSVDVSLLSKCQVLIGLNLGDVQKEEVKRSIGSESCIFVNSPIPKDVPHGELCVDVEKLQAANAAIGKSVDNVSEYVELFEKSNAKALFTKINEVTAGYRPLVNRLKLLERAISGSVSSSAFLTDVEIDDIRKEISNWARESHLELQECVSPYLEEVFVKEFTKVSRILWNGDHLHTVMAESLAKDDVIPKKYADLSHSKDQGFSIGYHGSLRDSGRQLPGLRRKIYAVSPVLVAGETDVASGGSSSMNPGEDPMQKLQKEVVGSRLRELQSSLNRIIVKQNLEITLPVFCVSTVGYVTNLCDLNSGIAVFAFSVAVVALRTSSKVYKEVEKFAGWYYERVRRAVDSTLVYMNDMLSRNLENSKQEQKVRADLDAEMREKIEVVEKTEKMLEESTQKQH</sequence>
<organism evidence="2 3">
    <name type="scientific">Dekkera bruxellensis</name>
    <name type="common">Brettanomyces custersii</name>
    <dbReference type="NCBI Taxonomy" id="5007"/>
    <lineage>
        <taxon>Eukaryota</taxon>
        <taxon>Fungi</taxon>
        <taxon>Dikarya</taxon>
        <taxon>Ascomycota</taxon>
        <taxon>Saccharomycotina</taxon>
        <taxon>Pichiomycetes</taxon>
        <taxon>Pichiales</taxon>
        <taxon>Pichiaceae</taxon>
        <taxon>Brettanomyces</taxon>
    </lineage>
</organism>
<evidence type="ECO:0000313" key="2">
    <source>
        <dbReference type="EMBL" id="KAF6007883.1"/>
    </source>
</evidence>
<name>A0A8H6ERN3_DEKBR</name>
<feature type="domain" description="Mmc1 C-terminal" evidence="1">
    <location>
        <begin position="330"/>
        <end position="535"/>
    </location>
</feature>
<dbReference type="EMBL" id="JABCYN010000040">
    <property type="protein sequence ID" value="KAF6007883.1"/>
    <property type="molecule type" value="Genomic_DNA"/>
</dbReference>
<proteinExistence type="predicted"/>
<dbReference type="Proteomes" id="UP000568158">
    <property type="component" value="Unassembled WGS sequence"/>
</dbReference>
<accession>A0A8H6ERN3</accession>